<protein>
    <submittedName>
        <fullName evidence="2">Glycosyltransferase family 2 protein</fullName>
    </submittedName>
</protein>
<name>A0A5D0CNT3_9BACL</name>
<dbReference type="Gene3D" id="3.90.550.10">
    <property type="entry name" value="Spore Coat Polysaccharide Biosynthesis Protein SpsA, Chain A"/>
    <property type="match status" value="1"/>
</dbReference>
<reference evidence="2 3" key="1">
    <citation type="submission" date="2019-08" db="EMBL/GenBank/DDBJ databases">
        <title>Genome sequencing of Paenibacillus faecis DSM 23593(T).</title>
        <authorList>
            <person name="Kook J.-K."/>
            <person name="Park S.-N."/>
            <person name="Lim Y.K."/>
        </authorList>
    </citation>
    <scope>NUCLEOTIDE SEQUENCE [LARGE SCALE GENOMIC DNA]</scope>
    <source>
        <strain evidence="2 3">DSM 23593</strain>
    </source>
</reference>
<dbReference type="SUPFAM" id="SSF53448">
    <property type="entry name" value="Nucleotide-diphospho-sugar transferases"/>
    <property type="match status" value="1"/>
</dbReference>
<keyword evidence="3" id="KW-1185">Reference proteome</keyword>
<dbReference type="GO" id="GO:0016740">
    <property type="term" value="F:transferase activity"/>
    <property type="evidence" value="ECO:0007669"/>
    <property type="project" value="UniProtKB-KW"/>
</dbReference>
<dbReference type="Pfam" id="PF00535">
    <property type="entry name" value="Glycos_transf_2"/>
    <property type="match status" value="1"/>
</dbReference>
<dbReference type="InterPro" id="IPR029044">
    <property type="entry name" value="Nucleotide-diphossugar_trans"/>
</dbReference>
<evidence type="ECO:0000313" key="2">
    <source>
        <dbReference type="EMBL" id="TYA10884.1"/>
    </source>
</evidence>
<proteinExistence type="predicted"/>
<evidence type="ECO:0000259" key="1">
    <source>
        <dbReference type="Pfam" id="PF00535"/>
    </source>
</evidence>
<feature type="domain" description="Glycosyltransferase 2-like" evidence="1">
    <location>
        <begin position="35"/>
        <end position="167"/>
    </location>
</feature>
<dbReference type="EMBL" id="VSDO01000005">
    <property type="protein sequence ID" value="TYA10884.1"/>
    <property type="molecule type" value="Genomic_DNA"/>
</dbReference>
<keyword evidence="2" id="KW-0808">Transferase</keyword>
<comment type="caution">
    <text evidence="2">The sequence shown here is derived from an EMBL/GenBank/DDBJ whole genome shotgun (WGS) entry which is preliminary data.</text>
</comment>
<dbReference type="CDD" id="cd04186">
    <property type="entry name" value="GT_2_like_c"/>
    <property type="match status" value="1"/>
</dbReference>
<dbReference type="PANTHER" id="PTHR43179">
    <property type="entry name" value="RHAMNOSYLTRANSFERASE WBBL"/>
    <property type="match status" value="1"/>
</dbReference>
<organism evidence="2 3">
    <name type="scientific">Paenibacillus faecis</name>
    <dbReference type="NCBI Taxonomy" id="862114"/>
    <lineage>
        <taxon>Bacteria</taxon>
        <taxon>Bacillati</taxon>
        <taxon>Bacillota</taxon>
        <taxon>Bacilli</taxon>
        <taxon>Bacillales</taxon>
        <taxon>Paenibacillaceae</taxon>
        <taxon>Paenibacillus</taxon>
    </lineage>
</organism>
<dbReference type="AlphaFoldDB" id="A0A5D0CNT3"/>
<accession>A0A5D0CNT3</accession>
<dbReference type="OrthoDB" id="8936324at2"/>
<dbReference type="InterPro" id="IPR001173">
    <property type="entry name" value="Glyco_trans_2-like"/>
</dbReference>
<dbReference type="RefSeq" id="WP_148456977.1">
    <property type="nucleotide sequence ID" value="NZ_VSDO01000005.1"/>
</dbReference>
<evidence type="ECO:0000313" key="3">
    <source>
        <dbReference type="Proteomes" id="UP000325218"/>
    </source>
</evidence>
<dbReference type="Proteomes" id="UP000325218">
    <property type="component" value="Unassembled WGS sequence"/>
</dbReference>
<gene>
    <name evidence="2" type="ORF">FRY98_24235</name>
</gene>
<sequence length="431" mass="48495">MPNRQADFHRGYEAGYAQGVSAGRQSFGRRFDGVSIIIPTYNKKEMLLECLDSIEAFTDYPYELIVVDNGSQDGTAEELRRRRGPLRLAVNETNLGFARAVNTGLMMAKGRYLVLLNNDVLVTERWIVQLLKCLSECPDAAAVGPVTNYISGEQQIETPYGDIPGMRAFAAAYNRSDPGKWRDTDRLVGFCLLFPRSTFEQIGFFDEGYEVGNYEDDDWILRLRLQGKKMKIAGDTFVHHYGSVTMKELGERKVSEVNGKNGGYFNEKWGSVYAYLQTREERLRTAGRVLDMSDFYPPLCWVRSASGRIYWLEGGIRRLLAPHLTTEEIRNRAVRLSVVDLMQISPGPEVSDPEELSGLQRRQREQLTVLQDAEGRLYLIDRGVRRGILASYTCRIWGLPTPSPSSSVAGLSDMPEGDPILPPVILASDVL</sequence>
<dbReference type="PANTHER" id="PTHR43179:SF7">
    <property type="entry name" value="RHAMNOSYLTRANSFERASE WBBL"/>
    <property type="match status" value="1"/>
</dbReference>